<evidence type="ECO:0000313" key="2">
    <source>
        <dbReference type="EMBL" id="KHQ52500.1"/>
    </source>
</evidence>
<proteinExistence type="predicted"/>
<name>A0A0B3RMS3_9RHOB</name>
<feature type="domain" description="Rhodanese" evidence="1">
    <location>
        <begin position="43"/>
        <end position="136"/>
    </location>
</feature>
<evidence type="ECO:0000313" key="3">
    <source>
        <dbReference type="Proteomes" id="UP000030960"/>
    </source>
</evidence>
<protein>
    <submittedName>
        <fullName evidence="2">Rhodanese domain protein</fullName>
    </submittedName>
</protein>
<gene>
    <name evidence="2" type="ORF">OA50_02975</name>
</gene>
<dbReference type="InterPro" id="IPR036873">
    <property type="entry name" value="Rhodanese-like_dom_sf"/>
</dbReference>
<dbReference type="EMBL" id="JSUQ01000011">
    <property type="protein sequence ID" value="KHQ52500.1"/>
    <property type="molecule type" value="Genomic_DNA"/>
</dbReference>
<dbReference type="Proteomes" id="UP000030960">
    <property type="component" value="Unassembled WGS sequence"/>
</dbReference>
<dbReference type="STRING" id="561184.SAMN05216376_10988"/>
<dbReference type="SMART" id="SM00450">
    <property type="entry name" value="RHOD"/>
    <property type="match status" value="1"/>
</dbReference>
<organism evidence="2 3">
    <name type="scientific">Mameliella alba</name>
    <dbReference type="NCBI Taxonomy" id="561184"/>
    <lineage>
        <taxon>Bacteria</taxon>
        <taxon>Pseudomonadati</taxon>
        <taxon>Pseudomonadota</taxon>
        <taxon>Alphaproteobacteria</taxon>
        <taxon>Rhodobacterales</taxon>
        <taxon>Roseobacteraceae</taxon>
        <taxon>Mameliella</taxon>
    </lineage>
</organism>
<dbReference type="SUPFAM" id="SSF52821">
    <property type="entry name" value="Rhodanese/Cell cycle control phosphatase"/>
    <property type="match status" value="1"/>
</dbReference>
<keyword evidence="3" id="KW-1185">Reference proteome</keyword>
<sequence>MSRRTTIAGLAILFSSLAFGLWARSSGDSKAVSEARPMADLAPRDGRLVVDIREPDEWKDTGVLPGARLHSWRSAEEFVSALGKDLEKADEILIVCRSGNRSSRAARALADHIDREVIDVAGGMIRLAREGQAQVVAPTRKMGCPVC</sequence>
<dbReference type="RefSeq" id="WP_052244534.1">
    <property type="nucleotide sequence ID" value="NZ_JSUQ01000011.1"/>
</dbReference>
<comment type="caution">
    <text evidence="2">The sequence shown here is derived from an EMBL/GenBank/DDBJ whole genome shotgun (WGS) entry which is preliminary data.</text>
</comment>
<dbReference type="Gene3D" id="3.40.250.10">
    <property type="entry name" value="Rhodanese-like domain"/>
    <property type="match status" value="1"/>
</dbReference>
<dbReference type="CDD" id="cd00158">
    <property type="entry name" value="RHOD"/>
    <property type="match status" value="1"/>
</dbReference>
<reference evidence="2 3" key="1">
    <citation type="submission" date="2014-10" db="EMBL/GenBank/DDBJ databases">
        <title>Genome sequence of Ponticoccus sp. strain UMTAT08 isolated from clonal culture of toxic dinoflagellate Alexandrium tamiyavanichii.</title>
        <authorList>
            <person name="Gan H.Y."/>
            <person name="Muhd D.-D."/>
            <person name="Mohd Noor M.E."/>
            <person name="Yeong Y.S."/>
            <person name="Usup G."/>
        </authorList>
    </citation>
    <scope>NUCLEOTIDE SEQUENCE [LARGE SCALE GENOMIC DNA]</scope>
    <source>
        <strain evidence="2 3">UMTAT08</strain>
    </source>
</reference>
<dbReference type="Pfam" id="PF00581">
    <property type="entry name" value="Rhodanese"/>
    <property type="match status" value="1"/>
</dbReference>
<dbReference type="OrthoDB" id="9812109at2"/>
<accession>A0A0B3RMS3</accession>
<dbReference type="PROSITE" id="PS50206">
    <property type="entry name" value="RHODANESE_3"/>
    <property type="match status" value="1"/>
</dbReference>
<dbReference type="InterPro" id="IPR001763">
    <property type="entry name" value="Rhodanese-like_dom"/>
</dbReference>
<dbReference type="AlphaFoldDB" id="A0A0B3RMS3"/>
<evidence type="ECO:0000259" key="1">
    <source>
        <dbReference type="PROSITE" id="PS50206"/>
    </source>
</evidence>